<accession>A0ABT8YKV7</accession>
<dbReference type="Proteomes" id="UP001174932">
    <property type="component" value="Unassembled WGS sequence"/>
</dbReference>
<dbReference type="EMBL" id="JAUOZU010000007">
    <property type="protein sequence ID" value="MDO6964302.1"/>
    <property type="molecule type" value="Genomic_DNA"/>
</dbReference>
<protein>
    <submittedName>
        <fullName evidence="1">DUF6290 family protein</fullName>
    </submittedName>
</protein>
<dbReference type="RefSeq" id="WP_304376225.1">
    <property type="nucleotide sequence ID" value="NZ_JAUOZU010000007.1"/>
</dbReference>
<reference evidence="1" key="2">
    <citation type="submission" date="2023-07" db="EMBL/GenBank/DDBJ databases">
        <authorList>
            <person name="Shen H."/>
        </authorList>
    </citation>
    <scope>NUCLEOTIDE SEQUENCE</scope>
    <source>
        <strain evidence="1">TNR-22</strain>
    </source>
</reference>
<comment type="caution">
    <text evidence="1">The sequence shown here is derived from an EMBL/GenBank/DDBJ whole genome shotgun (WGS) entry which is preliminary data.</text>
</comment>
<proteinExistence type="predicted"/>
<organism evidence="1 2">
    <name type="scientific">Rhizobium alvei</name>
    <dbReference type="NCBI Taxonomy" id="1132659"/>
    <lineage>
        <taxon>Bacteria</taxon>
        <taxon>Pseudomonadati</taxon>
        <taxon>Pseudomonadota</taxon>
        <taxon>Alphaproteobacteria</taxon>
        <taxon>Hyphomicrobiales</taxon>
        <taxon>Rhizobiaceae</taxon>
        <taxon>Rhizobium/Agrobacterium group</taxon>
        <taxon>Rhizobium</taxon>
    </lineage>
</organism>
<dbReference type="InterPro" id="IPR046257">
    <property type="entry name" value="DUF6290"/>
</dbReference>
<name>A0ABT8YKV7_9HYPH</name>
<evidence type="ECO:0000313" key="2">
    <source>
        <dbReference type="Proteomes" id="UP001174932"/>
    </source>
</evidence>
<dbReference type="SUPFAM" id="SSF47598">
    <property type="entry name" value="Ribbon-helix-helix"/>
    <property type="match status" value="1"/>
</dbReference>
<dbReference type="InterPro" id="IPR010985">
    <property type="entry name" value="Ribbon_hlx_hlx"/>
</dbReference>
<keyword evidence="2" id="KW-1185">Reference proteome</keyword>
<gene>
    <name evidence="1" type="ORF">Q4481_10060</name>
</gene>
<sequence>MTIQTAIQLPDEVYERLRNLAASSGLSTDDIISEAILDYLEDLDDVTVAEEVLRKIESGESRTYSLEEVERRLGLGN</sequence>
<reference evidence="1" key="1">
    <citation type="journal article" date="2015" name="Int. J. Syst. Evol. Microbiol.">
        <title>Rhizobium alvei sp. nov., isolated from a freshwater river.</title>
        <authorList>
            <person name="Sheu S.Y."/>
            <person name="Huang H.W."/>
            <person name="Young C.C."/>
            <person name="Chen W.M."/>
        </authorList>
    </citation>
    <scope>NUCLEOTIDE SEQUENCE</scope>
    <source>
        <strain evidence="1">TNR-22</strain>
    </source>
</reference>
<dbReference type="Pfam" id="PF19807">
    <property type="entry name" value="DUF6290"/>
    <property type="match status" value="1"/>
</dbReference>
<evidence type="ECO:0000313" key="1">
    <source>
        <dbReference type="EMBL" id="MDO6964302.1"/>
    </source>
</evidence>